<comment type="caution">
    <text evidence="1">The sequence shown here is derived from an EMBL/GenBank/DDBJ whole genome shotgun (WGS) entry which is preliminary data.</text>
</comment>
<dbReference type="AlphaFoldDB" id="A0A9W4HZ21"/>
<organism evidence="1 2">
    <name type="scientific">Penicillium nalgiovense</name>
    <dbReference type="NCBI Taxonomy" id="60175"/>
    <lineage>
        <taxon>Eukaryota</taxon>
        <taxon>Fungi</taxon>
        <taxon>Dikarya</taxon>
        <taxon>Ascomycota</taxon>
        <taxon>Pezizomycotina</taxon>
        <taxon>Eurotiomycetes</taxon>
        <taxon>Eurotiomycetidae</taxon>
        <taxon>Eurotiales</taxon>
        <taxon>Aspergillaceae</taxon>
        <taxon>Penicillium</taxon>
    </lineage>
</organism>
<dbReference type="EMBL" id="CAJVNV010000357">
    <property type="protein sequence ID" value="CAG8174737.1"/>
    <property type="molecule type" value="Genomic_DNA"/>
</dbReference>
<proteinExistence type="predicted"/>
<reference evidence="1" key="1">
    <citation type="submission" date="2021-07" db="EMBL/GenBank/DDBJ databases">
        <authorList>
            <person name="Branca A.L. A."/>
        </authorList>
    </citation>
    <scope>NUCLEOTIDE SEQUENCE</scope>
</reference>
<name>A0A9W4HZ21_PENNA</name>
<sequence>MLPVLPSKSSICDILPHIIPQDQHIKVKRLARLAILQVHRIHKCTAFLLHPVLASPEHSLCSDLFNSPHSHGIGILSYPFFEETMGQYWQVVCPSKREYTTQLFGGKLSELLFSSWANILCDLIEHEWAGTRLICIGDYLNPDHLPATIQQDNLHLISAESDATSKPLRYDVVEEEFELWSYEEEEEAATLTAMEESVNPKIRVLRNLTTSKYVFKDKLPSGITLGHILLMRICWSSDSSTSIAGGGYLADGVWAGHKFDIVDVDSLEDMDGQWEDVTEDIRDEIQMLWSSDFGYNWETEWRA</sequence>
<accession>A0A9W4HZ21</accession>
<dbReference type="OrthoDB" id="4356888at2759"/>
<protein>
    <submittedName>
        <fullName evidence="1">Uncharacterized protein</fullName>
    </submittedName>
</protein>
<evidence type="ECO:0000313" key="2">
    <source>
        <dbReference type="Proteomes" id="UP001153461"/>
    </source>
</evidence>
<evidence type="ECO:0000313" key="1">
    <source>
        <dbReference type="EMBL" id="CAG8174737.1"/>
    </source>
</evidence>
<dbReference type="Proteomes" id="UP001153461">
    <property type="component" value="Unassembled WGS sequence"/>
</dbReference>
<gene>
    <name evidence="1" type="ORF">PNAL_LOCUS6749</name>
</gene>